<evidence type="ECO:0000313" key="14">
    <source>
        <dbReference type="EMBL" id="MCL7048413.1"/>
    </source>
</evidence>
<dbReference type="EMBL" id="JAJJMA010304297">
    <property type="protein sequence ID" value="MCL7048413.1"/>
    <property type="molecule type" value="Genomic_DNA"/>
</dbReference>
<dbReference type="PROSITE" id="PS50929">
    <property type="entry name" value="ABC_TM1F"/>
    <property type="match status" value="2"/>
</dbReference>
<dbReference type="FunFam" id="3.40.50.300:FF:000508">
    <property type="entry name" value="ABC transporter C family member 5"/>
    <property type="match status" value="1"/>
</dbReference>
<keyword evidence="6" id="KW-0547">Nucleotide-binding</keyword>
<feature type="non-terminal residue" evidence="14">
    <location>
        <position position="1"/>
    </location>
</feature>
<dbReference type="Gene3D" id="3.40.50.300">
    <property type="entry name" value="P-loop containing nucleotide triphosphate hydrolases"/>
    <property type="match status" value="1"/>
</dbReference>
<dbReference type="Gene3D" id="1.20.1560.10">
    <property type="entry name" value="ABC transporter type 1, transmembrane domain"/>
    <property type="match status" value="2"/>
</dbReference>
<dbReference type="FunFam" id="1.20.1560.10:FF:000002">
    <property type="entry name" value="ABC transporter C family member 5"/>
    <property type="match status" value="1"/>
</dbReference>
<evidence type="ECO:0000256" key="1">
    <source>
        <dbReference type="ARBA" id="ARBA00004141"/>
    </source>
</evidence>
<keyword evidence="3" id="KW-0813">Transport</keyword>
<dbReference type="AlphaFoldDB" id="A0AA41VWE7"/>
<keyword evidence="15" id="KW-1185">Reference proteome</keyword>
<feature type="domain" description="ABC transporter" evidence="12">
    <location>
        <begin position="260"/>
        <end position="482"/>
    </location>
</feature>
<accession>A0AA41VWE7</accession>
<dbReference type="GO" id="GO:0005524">
    <property type="term" value="F:ATP binding"/>
    <property type="evidence" value="ECO:0007669"/>
    <property type="project" value="UniProtKB-KW"/>
</dbReference>
<comment type="caution">
    <text evidence="14">The sequence shown here is derived from an EMBL/GenBank/DDBJ whole genome shotgun (WGS) entry which is preliminary data.</text>
</comment>
<dbReference type="InterPro" id="IPR003593">
    <property type="entry name" value="AAA+_ATPase"/>
</dbReference>
<dbReference type="InterPro" id="IPR017871">
    <property type="entry name" value="ABC_transporter-like_CS"/>
</dbReference>
<feature type="transmembrane region" description="Helical" evidence="11">
    <location>
        <begin position="71"/>
        <end position="100"/>
    </location>
</feature>
<dbReference type="CDD" id="cd18580">
    <property type="entry name" value="ABC_6TM_ABCC_D2"/>
    <property type="match status" value="1"/>
</dbReference>
<dbReference type="InterPro" id="IPR011527">
    <property type="entry name" value="ABC1_TM_dom"/>
</dbReference>
<name>A0AA41VWE7_PAPNU</name>
<dbReference type="FunFam" id="1.20.1560.10:FF:000003">
    <property type="entry name" value="ABC transporter C family member 10"/>
    <property type="match status" value="1"/>
</dbReference>
<evidence type="ECO:0000256" key="9">
    <source>
        <dbReference type="ARBA" id="ARBA00022989"/>
    </source>
</evidence>
<comment type="similarity">
    <text evidence="2">Belongs to the ABC transporter superfamily. ABCC family. Conjugate transporter (TC 3.A.1.208) subfamily.</text>
</comment>
<dbReference type="CDD" id="cd03250">
    <property type="entry name" value="ABCC_MRP_domain1"/>
    <property type="match status" value="1"/>
</dbReference>
<protein>
    <recommendedName>
        <fullName evidence="16">ABC transporter C family member 3</fullName>
    </recommendedName>
</protein>
<dbReference type="InterPro" id="IPR036640">
    <property type="entry name" value="ABC1_TM_sf"/>
</dbReference>
<dbReference type="Pfam" id="PF00005">
    <property type="entry name" value="ABC_tran"/>
    <property type="match status" value="1"/>
</dbReference>
<dbReference type="Pfam" id="PF00664">
    <property type="entry name" value="ABC_membrane"/>
    <property type="match status" value="2"/>
</dbReference>
<dbReference type="Proteomes" id="UP001177140">
    <property type="component" value="Unassembled WGS sequence"/>
</dbReference>
<dbReference type="CDD" id="cd18579">
    <property type="entry name" value="ABC_6TM_ABCC_D1"/>
    <property type="match status" value="1"/>
</dbReference>
<dbReference type="SUPFAM" id="SSF90123">
    <property type="entry name" value="ABC transporter transmembrane region"/>
    <property type="match status" value="2"/>
</dbReference>
<comment type="subcellular location">
    <subcellularLocation>
        <location evidence="1">Membrane</location>
        <topology evidence="1">Multi-pass membrane protein</topology>
    </subcellularLocation>
</comment>
<dbReference type="InterPro" id="IPR044746">
    <property type="entry name" value="ABCC_6TM_D1"/>
</dbReference>
<keyword evidence="8" id="KW-1278">Translocase</keyword>
<evidence type="ECO:0000256" key="11">
    <source>
        <dbReference type="SAM" id="Phobius"/>
    </source>
</evidence>
<dbReference type="PROSITE" id="PS50893">
    <property type="entry name" value="ABC_TRANSPORTER_2"/>
    <property type="match status" value="1"/>
</dbReference>
<dbReference type="PANTHER" id="PTHR24223:SF181">
    <property type="entry name" value="ABC TRANSPORTER C FAMILY MEMBER 3"/>
    <property type="match status" value="1"/>
</dbReference>
<keyword evidence="5" id="KW-0677">Repeat</keyword>
<evidence type="ECO:0000259" key="12">
    <source>
        <dbReference type="PROSITE" id="PS50893"/>
    </source>
</evidence>
<proteinExistence type="inferred from homology"/>
<dbReference type="GO" id="GO:0140359">
    <property type="term" value="F:ABC-type transporter activity"/>
    <property type="evidence" value="ECO:0007669"/>
    <property type="project" value="InterPro"/>
</dbReference>
<evidence type="ECO:0000256" key="2">
    <source>
        <dbReference type="ARBA" id="ARBA00009726"/>
    </source>
</evidence>
<dbReference type="InterPro" id="IPR044726">
    <property type="entry name" value="ABCC_6TM_D2"/>
</dbReference>
<evidence type="ECO:0000256" key="5">
    <source>
        <dbReference type="ARBA" id="ARBA00022737"/>
    </source>
</evidence>
<feature type="transmembrane region" description="Helical" evidence="11">
    <location>
        <begin position="783"/>
        <end position="803"/>
    </location>
</feature>
<dbReference type="InterPro" id="IPR027417">
    <property type="entry name" value="P-loop_NTPase"/>
</dbReference>
<evidence type="ECO:0000256" key="10">
    <source>
        <dbReference type="ARBA" id="ARBA00023136"/>
    </source>
</evidence>
<keyword evidence="10 11" id="KW-0472">Membrane</keyword>
<organism evidence="14 15">
    <name type="scientific">Papaver nudicaule</name>
    <name type="common">Iceland poppy</name>
    <dbReference type="NCBI Taxonomy" id="74823"/>
    <lineage>
        <taxon>Eukaryota</taxon>
        <taxon>Viridiplantae</taxon>
        <taxon>Streptophyta</taxon>
        <taxon>Embryophyta</taxon>
        <taxon>Tracheophyta</taxon>
        <taxon>Spermatophyta</taxon>
        <taxon>Magnoliopsida</taxon>
        <taxon>Ranunculales</taxon>
        <taxon>Papaveraceae</taxon>
        <taxon>Papaveroideae</taxon>
        <taxon>Papaver</taxon>
    </lineage>
</organism>
<dbReference type="SUPFAM" id="SSF52540">
    <property type="entry name" value="P-loop containing nucleoside triphosphate hydrolases"/>
    <property type="match status" value="1"/>
</dbReference>
<evidence type="ECO:0008006" key="16">
    <source>
        <dbReference type="Google" id="ProtNLM"/>
    </source>
</evidence>
<gene>
    <name evidence="14" type="ORF">MKW94_013875</name>
</gene>
<dbReference type="PROSITE" id="PS00211">
    <property type="entry name" value="ABC_TRANSPORTER_1"/>
    <property type="match status" value="1"/>
</dbReference>
<evidence type="ECO:0000313" key="15">
    <source>
        <dbReference type="Proteomes" id="UP001177140"/>
    </source>
</evidence>
<keyword evidence="9 11" id="KW-1133">Transmembrane helix</keyword>
<dbReference type="InterPro" id="IPR050173">
    <property type="entry name" value="ABC_transporter_C-like"/>
</dbReference>
<keyword evidence="4 11" id="KW-0812">Transmembrane</keyword>
<evidence type="ECO:0000256" key="4">
    <source>
        <dbReference type="ARBA" id="ARBA00022692"/>
    </source>
</evidence>
<evidence type="ECO:0000256" key="6">
    <source>
        <dbReference type="ARBA" id="ARBA00022741"/>
    </source>
</evidence>
<dbReference type="GO" id="GO:0016887">
    <property type="term" value="F:ATP hydrolysis activity"/>
    <property type="evidence" value="ECO:0007669"/>
    <property type="project" value="InterPro"/>
</dbReference>
<evidence type="ECO:0000259" key="13">
    <source>
        <dbReference type="PROSITE" id="PS50929"/>
    </source>
</evidence>
<feature type="transmembrane region" description="Helical" evidence="11">
    <location>
        <begin position="699"/>
        <end position="718"/>
    </location>
</feature>
<feature type="domain" description="ABC transmembrane type-1" evidence="13">
    <location>
        <begin position="603"/>
        <end position="841"/>
    </location>
</feature>
<keyword evidence="7" id="KW-0067">ATP-binding</keyword>
<dbReference type="GO" id="GO:0016020">
    <property type="term" value="C:membrane"/>
    <property type="evidence" value="ECO:0007669"/>
    <property type="project" value="UniProtKB-SubCell"/>
</dbReference>
<sequence length="884" mass="98513">MRHSSFKLELIGIRVKSALVATIYDKLMTLSNQSRQDSSTGGIVNLMAGDAHNVSQFSSDLHDCWKVPLQVILALLLLVRNVGWVASFAAGVTTALVIWANKSLVGLQGTLQSKLMESKKERMNTTTESIRNMKILKLQGWEMKFLSKIVALRENEEGWLRKRFWTGTIRTLSFHVTPTIVSAVTFFACALAGIPLESGKVLSTIATVGILKEAIFDIPRLYSSYCKARPSLDNVSCFLRQKDVQANYIKELPSTSKVAIDIENGNFSWSCSETPTLKDVNLQVFNGMRVGICGTVGSGKSSLLSCILGEMKHLSGEIRLRGRKAYVSQSPWIQSGNIEENIRFGKEMDREKYQRVLKACSLKKDLGVLPFGDQTIIGERGINLSGGQKQRIQIARALYQDAEIYLFDDPFSALDAHTGAHLYKECLLKFLKSKTVIYTTNQVEFLPSADLILVLKDGKITQSGTYKEILTSGTDFMDLVGAHKKALLGHKKLAPEMGALSSDIISNFDDETDIVEDSMHEEVLNDNQAQLVQEEDRQKGRVSAKVYWEYLTATYKGALVPVIVLAQVMYQLLQIRSDYWMTSHTPVSKDVRSPVQASTLKTYIALASLSCIFVLVRVVTVRLVGYKTASILFKRMHSCIFRAPMSFLDATPSGRILDRVSEDQNEVDNYTSSMFGGLVMDTVRLLAVIGVMGQGGWQIYLIYVPVAFLCIWCQQYSITATRELGRLKGVSNAPLKQHFIESISGLTTIKCFDQDLRFKETNMKLIDSSSRPQFYSVGATEWLGFRLDVLSSFTFALALVFLISMPQGIINPAIAGLVVTYGLSLNAVQAKLIWLYGLIERDIISVERILQYTCIPSEAPLVVEEHRPASNWPSRGEVTVLELK</sequence>
<feature type="transmembrane region" description="Helical" evidence="11">
    <location>
        <begin position="809"/>
        <end position="828"/>
    </location>
</feature>
<reference evidence="14" key="1">
    <citation type="submission" date="2022-03" db="EMBL/GenBank/DDBJ databases">
        <title>A functionally conserved STORR gene fusion in Papaver species that diverged 16.8 million years ago.</title>
        <authorList>
            <person name="Catania T."/>
        </authorList>
    </citation>
    <scope>NUCLEOTIDE SEQUENCE</scope>
    <source>
        <strain evidence="14">S-191538</strain>
    </source>
</reference>
<feature type="domain" description="ABC transmembrane type-1" evidence="13">
    <location>
        <begin position="1"/>
        <end position="225"/>
    </location>
</feature>
<dbReference type="SMART" id="SM00382">
    <property type="entry name" value="AAA"/>
    <property type="match status" value="1"/>
</dbReference>
<evidence type="ECO:0000256" key="8">
    <source>
        <dbReference type="ARBA" id="ARBA00022967"/>
    </source>
</evidence>
<evidence type="ECO:0000256" key="7">
    <source>
        <dbReference type="ARBA" id="ARBA00022840"/>
    </source>
</evidence>
<evidence type="ECO:0000256" key="3">
    <source>
        <dbReference type="ARBA" id="ARBA00022448"/>
    </source>
</evidence>
<dbReference type="PANTHER" id="PTHR24223">
    <property type="entry name" value="ATP-BINDING CASSETTE SUB-FAMILY C"/>
    <property type="match status" value="1"/>
</dbReference>
<dbReference type="InterPro" id="IPR003439">
    <property type="entry name" value="ABC_transporter-like_ATP-bd"/>
</dbReference>
<feature type="transmembrane region" description="Helical" evidence="11">
    <location>
        <begin position="172"/>
        <end position="194"/>
    </location>
</feature>